<dbReference type="Pfam" id="PF13692">
    <property type="entry name" value="Glyco_trans_1_4"/>
    <property type="match status" value="1"/>
</dbReference>
<dbReference type="STRING" id="560819.SAMN05428998_12489"/>
<dbReference type="AlphaFoldDB" id="A0A1Y6CGS0"/>
<dbReference type="RefSeq" id="WP_085125138.1">
    <property type="nucleotide sequence ID" value="NZ_FWZX01000024.1"/>
</dbReference>
<dbReference type="Proteomes" id="UP000192917">
    <property type="component" value="Unassembled WGS sequence"/>
</dbReference>
<name>A0A1Y6CGS0_9PROT</name>
<dbReference type="Gene3D" id="3.40.50.2000">
    <property type="entry name" value="Glycogen Phosphorylase B"/>
    <property type="match status" value="2"/>
</dbReference>
<feature type="domain" description="Glycosyltransferase subfamily 4-like N-terminal" evidence="1">
    <location>
        <begin position="16"/>
        <end position="191"/>
    </location>
</feature>
<dbReference type="GO" id="GO:0016757">
    <property type="term" value="F:glycosyltransferase activity"/>
    <property type="evidence" value="ECO:0007669"/>
    <property type="project" value="UniProtKB-ARBA"/>
</dbReference>
<keyword evidence="3" id="KW-1185">Reference proteome</keyword>
<dbReference type="PANTHER" id="PTHR12526:SF636">
    <property type="entry name" value="BLL3647 PROTEIN"/>
    <property type="match status" value="1"/>
</dbReference>
<evidence type="ECO:0000313" key="3">
    <source>
        <dbReference type="Proteomes" id="UP000192917"/>
    </source>
</evidence>
<accession>A0A1Y6CGS0</accession>
<dbReference type="EMBL" id="FWZX01000024">
    <property type="protein sequence ID" value="SMF63242.1"/>
    <property type="molecule type" value="Genomic_DNA"/>
</dbReference>
<evidence type="ECO:0000259" key="1">
    <source>
        <dbReference type="Pfam" id="PF13439"/>
    </source>
</evidence>
<organism evidence="2 3">
    <name type="scientific">Tistlia consotensis USBA 355</name>
    <dbReference type="NCBI Taxonomy" id="560819"/>
    <lineage>
        <taxon>Bacteria</taxon>
        <taxon>Pseudomonadati</taxon>
        <taxon>Pseudomonadota</taxon>
        <taxon>Alphaproteobacteria</taxon>
        <taxon>Rhodospirillales</taxon>
        <taxon>Rhodovibrionaceae</taxon>
        <taxon>Tistlia</taxon>
    </lineage>
</organism>
<sequence length="398" mass="43279">MRILVHDYSGHPFQIELSRWLARQGHETLHLYSAGIPTPQGGVARRADDPPGFAVEPVGDTTPVAKYDLPRRLRQERGYGRALAARAAGFAPEVVLSGNCSPQIQRHLQRYCRRRGLRFLYWLQDLYADAAIRFLGRRSRLLGRLAAPLLRGFEAETLRRSAAVVAITEDFRPVLEARGVAPERIAVIENWAPLAEVTPLARRNAWSAGQGLDGRFVLLYAGTLGLKHNPELLADLARAFRDDPEVRIVVVSQGPGRDHLERVKAAEGLAGLILLDWQPYARLPEVLASAEVLLAILEPEAGVFAVPSKVLTSLCTARPILAAIPPENLAARTILAAGGGLCVAPGDAAGFVAAARRLRGDPALRERLAADGRAYAERTFDIERIGPRFLALLAGGPS</sequence>
<gene>
    <name evidence="2" type="ORF">SAMN05428998_12489</name>
</gene>
<dbReference type="CDD" id="cd03794">
    <property type="entry name" value="GT4_WbuB-like"/>
    <property type="match status" value="1"/>
</dbReference>
<dbReference type="Pfam" id="PF13439">
    <property type="entry name" value="Glyco_transf_4"/>
    <property type="match status" value="1"/>
</dbReference>
<reference evidence="2 3" key="1">
    <citation type="submission" date="2017-04" db="EMBL/GenBank/DDBJ databases">
        <authorList>
            <person name="Afonso C.L."/>
            <person name="Miller P.J."/>
            <person name="Scott M.A."/>
            <person name="Spackman E."/>
            <person name="Goraichik I."/>
            <person name="Dimitrov K.M."/>
            <person name="Suarez D.L."/>
            <person name="Swayne D.E."/>
        </authorList>
    </citation>
    <scope>NUCLEOTIDE SEQUENCE [LARGE SCALE GENOMIC DNA]</scope>
    <source>
        <strain evidence="2 3">USBA 355</strain>
    </source>
</reference>
<proteinExistence type="predicted"/>
<dbReference type="InterPro" id="IPR028098">
    <property type="entry name" value="Glyco_trans_4-like_N"/>
</dbReference>
<keyword evidence="2" id="KW-0808">Transferase</keyword>
<dbReference type="PANTHER" id="PTHR12526">
    <property type="entry name" value="GLYCOSYLTRANSFERASE"/>
    <property type="match status" value="1"/>
</dbReference>
<protein>
    <submittedName>
        <fullName evidence="2">Glycosyltransferase involved in cell wall bisynthesis</fullName>
    </submittedName>
</protein>
<evidence type="ECO:0000313" key="2">
    <source>
        <dbReference type="EMBL" id="SMF63242.1"/>
    </source>
</evidence>
<dbReference type="SUPFAM" id="SSF53756">
    <property type="entry name" value="UDP-Glycosyltransferase/glycogen phosphorylase"/>
    <property type="match status" value="1"/>
</dbReference>